<protein>
    <recommendedName>
        <fullName evidence="3">ABC transporter domain-containing protein</fullName>
    </recommendedName>
</protein>
<dbReference type="RefSeq" id="WP_012859070.1">
    <property type="nucleotide sequence ID" value="NC_013515.1"/>
</dbReference>
<keyword evidence="2" id="KW-1185">Reference proteome</keyword>
<dbReference type="EMBL" id="CP001779">
    <property type="protein sequence ID" value="ACZ01523.1"/>
    <property type="molecule type" value="Genomic_DNA"/>
</dbReference>
<accession>D1AUW3</accession>
<dbReference type="Proteomes" id="UP000002072">
    <property type="component" value="Chromosome"/>
</dbReference>
<evidence type="ECO:0000313" key="1">
    <source>
        <dbReference type="EMBL" id="ACZ01523.1"/>
    </source>
</evidence>
<name>D1AUW3_STRM9</name>
<dbReference type="AlphaFoldDB" id="D1AUW3"/>
<proteinExistence type="predicted"/>
<sequence length="282" mass="33371">MNILMYFRDDYSNFSFDNHVFIAGGNGTGKTMMYNHMLSGFDGKEKDMFLVDGLKIKKSQFVALGISRDNTLDEEIKLSSKTYILSRLEAFREYVSEEKIRSSMFEYFDSIKELIEKEIFSIPNFNIEFDFDKISSNIFKAIEYKIDDINFSELSTSEKVNIQLEIYLNRLIGVNDNTVLLIDDFDSIYTKNKFFEKVSYILSKIKDFNTKCIFFVKNEDIVYELVSSGHKVLFIDNNKLVELPRYINFIDEVYLYSEKEIENKIEKIRKEKEFDIIKNYLK</sequence>
<dbReference type="KEGG" id="smf:Smon_1060"/>
<dbReference type="HOGENOM" id="CLU_986667_0_0_0"/>
<evidence type="ECO:0000313" key="2">
    <source>
        <dbReference type="Proteomes" id="UP000002072"/>
    </source>
</evidence>
<dbReference type="GeneID" id="29673631"/>
<dbReference type="OrthoDB" id="95230at2"/>
<gene>
    <name evidence="1" type="ordered locus">Smon_1060</name>
</gene>
<evidence type="ECO:0008006" key="3">
    <source>
        <dbReference type="Google" id="ProtNLM"/>
    </source>
</evidence>
<dbReference type="SUPFAM" id="SSF52540">
    <property type="entry name" value="P-loop containing nucleoside triphosphate hydrolases"/>
    <property type="match status" value="1"/>
</dbReference>
<dbReference type="InterPro" id="IPR027417">
    <property type="entry name" value="P-loop_NTPase"/>
</dbReference>
<reference evidence="1 2" key="1">
    <citation type="journal article" date="2009" name="Stand. Genomic Sci.">
        <title>Complete genome sequence of Streptobacillus moniliformis type strain (9901T).</title>
        <authorList>
            <person name="Nolan M."/>
            <person name="Gronow S."/>
            <person name="Lapidus A."/>
            <person name="Ivanova N."/>
            <person name="Copeland A."/>
            <person name="Lucas S."/>
            <person name="Del Rio T.G."/>
            <person name="Chen F."/>
            <person name="Tice H."/>
            <person name="Pitluck S."/>
            <person name="Cheng J.F."/>
            <person name="Sims D."/>
            <person name="Meincke L."/>
            <person name="Bruce D."/>
            <person name="Goodwin L."/>
            <person name="Brettin T."/>
            <person name="Han C."/>
            <person name="Detter J.C."/>
            <person name="Ovchinikova G."/>
            <person name="Pati A."/>
            <person name="Mavromatis K."/>
            <person name="Mikhailova N."/>
            <person name="Chen A."/>
            <person name="Palaniappan K."/>
            <person name="Land M."/>
            <person name="Hauser L."/>
            <person name="Chang Y.J."/>
            <person name="Jeffries C.D."/>
            <person name="Rohde M."/>
            <person name="Sproer C."/>
            <person name="Goker M."/>
            <person name="Bristow J."/>
            <person name="Eisen J.A."/>
            <person name="Markowitz V."/>
            <person name="Hugenholtz P."/>
            <person name="Kyrpides N.C."/>
            <person name="Klenk H.P."/>
            <person name="Chain P."/>
        </authorList>
    </citation>
    <scope>NUCLEOTIDE SEQUENCE [LARGE SCALE GENOMIC DNA]</scope>
    <source>
        <strain evidence="2">ATCC 14647 / DSM 12112 / NCTC 10651 / 9901</strain>
    </source>
</reference>
<organism evidence="1 2">
    <name type="scientific">Streptobacillus moniliformis (strain ATCC 14647 / DSM 12112 / NCTC 10651 / 9901)</name>
    <dbReference type="NCBI Taxonomy" id="519441"/>
    <lineage>
        <taxon>Bacteria</taxon>
        <taxon>Fusobacteriati</taxon>
        <taxon>Fusobacteriota</taxon>
        <taxon>Fusobacteriia</taxon>
        <taxon>Fusobacteriales</taxon>
        <taxon>Leptotrichiaceae</taxon>
        <taxon>Streptobacillus</taxon>
    </lineage>
</organism>